<evidence type="ECO:0000313" key="1">
    <source>
        <dbReference type="EMBL" id="PKU68757.1"/>
    </source>
</evidence>
<accession>A0A2I0VZB5</accession>
<evidence type="ECO:0000313" key="2">
    <source>
        <dbReference type="Proteomes" id="UP000233837"/>
    </source>
</evidence>
<organism evidence="1 2">
    <name type="scientific">Dendrobium catenatum</name>
    <dbReference type="NCBI Taxonomy" id="906689"/>
    <lineage>
        <taxon>Eukaryota</taxon>
        <taxon>Viridiplantae</taxon>
        <taxon>Streptophyta</taxon>
        <taxon>Embryophyta</taxon>
        <taxon>Tracheophyta</taxon>
        <taxon>Spermatophyta</taxon>
        <taxon>Magnoliopsida</taxon>
        <taxon>Liliopsida</taxon>
        <taxon>Asparagales</taxon>
        <taxon>Orchidaceae</taxon>
        <taxon>Epidendroideae</taxon>
        <taxon>Malaxideae</taxon>
        <taxon>Dendrobiinae</taxon>
        <taxon>Dendrobium</taxon>
    </lineage>
</organism>
<gene>
    <name evidence="1" type="ORF">MA16_Dca014227</name>
</gene>
<keyword evidence="2" id="KW-1185">Reference proteome</keyword>
<reference evidence="1 2" key="1">
    <citation type="journal article" date="2016" name="Sci. Rep.">
        <title>The Dendrobium catenatum Lindl. genome sequence provides insights into polysaccharide synthase, floral development and adaptive evolution.</title>
        <authorList>
            <person name="Zhang G.Q."/>
            <person name="Xu Q."/>
            <person name="Bian C."/>
            <person name="Tsai W.C."/>
            <person name="Yeh C.M."/>
            <person name="Liu K.W."/>
            <person name="Yoshida K."/>
            <person name="Zhang L.S."/>
            <person name="Chang S.B."/>
            <person name="Chen F."/>
            <person name="Shi Y."/>
            <person name="Su Y.Y."/>
            <person name="Zhang Y.Q."/>
            <person name="Chen L.J."/>
            <person name="Yin Y."/>
            <person name="Lin M."/>
            <person name="Huang H."/>
            <person name="Deng H."/>
            <person name="Wang Z.W."/>
            <person name="Zhu S.L."/>
            <person name="Zhao X."/>
            <person name="Deng C."/>
            <person name="Niu S.C."/>
            <person name="Huang J."/>
            <person name="Wang M."/>
            <person name="Liu G.H."/>
            <person name="Yang H.J."/>
            <person name="Xiao X.J."/>
            <person name="Hsiao Y.Y."/>
            <person name="Wu W.L."/>
            <person name="Chen Y.Y."/>
            <person name="Mitsuda N."/>
            <person name="Ohme-Takagi M."/>
            <person name="Luo Y.B."/>
            <person name="Van de Peer Y."/>
            <person name="Liu Z.J."/>
        </authorList>
    </citation>
    <scope>NUCLEOTIDE SEQUENCE [LARGE SCALE GENOMIC DNA]</scope>
    <source>
        <tissue evidence="1">The whole plant</tissue>
    </source>
</reference>
<dbReference type="EMBL" id="KZ503049">
    <property type="protein sequence ID" value="PKU68757.1"/>
    <property type="molecule type" value="Genomic_DNA"/>
</dbReference>
<proteinExistence type="predicted"/>
<dbReference type="Proteomes" id="UP000233837">
    <property type="component" value="Unassembled WGS sequence"/>
</dbReference>
<name>A0A2I0VZB5_9ASPA</name>
<protein>
    <submittedName>
        <fullName evidence="1">Uncharacterized protein</fullName>
    </submittedName>
</protein>
<reference evidence="1 2" key="2">
    <citation type="journal article" date="2017" name="Nature">
        <title>The Apostasia genome and the evolution of orchids.</title>
        <authorList>
            <person name="Zhang G.Q."/>
            <person name="Liu K.W."/>
            <person name="Li Z."/>
            <person name="Lohaus R."/>
            <person name="Hsiao Y.Y."/>
            <person name="Niu S.C."/>
            <person name="Wang J.Y."/>
            <person name="Lin Y.C."/>
            <person name="Xu Q."/>
            <person name="Chen L.J."/>
            <person name="Yoshida K."/>
            <person name="Fujiwara S."/>
            <person name="Wang Z.W."/>
            <person name="Zhang Y.Q."/>
            <person name="Mitsuda N."/>
            <person name="Wang M."/>
            <person name="Liu G.H."/>
            <person name="Pecoraro L."/>
            <person name="Huang H.X."/>
            <person name="Xiao X.J."/>
            <person name="Lin M."/>
            <person name="Wu X.Y."/>
            <person name="Wu W.L."/>
            <person name="Chen Y.Y."/>
            <person name="Chang S.B."/>
            <person name="Sakamoto S."/>
            <person name="Ohme-Takagi M."/>
            <person name="Yagi M."/>
            <person name="Zeng S.J."/>
            <person name="Shen C.Y."/>
            <person name="Yeh C.M."/>
            <person name="Luo Y.B."/>
            <person name="Tsai W.C."/>
            <person name="Van de Peer Y."/>
            <person name="Liu Z.J."/>
        </authorList>
    </citation>
    <scope>NUCLEOTIDE SEQUENCE [LARGE SCALE GENOMIC DNA]</scope>
    <source>
        <tissue evidence="1">The whole plant</tissue>
    </source>
</reference>
<dbReference type="AlphaFoldDB" id="A0A2I0VZB5"/>
<sequence length="169" mass="18801">MRSIFLAHFRTPPALATSLFGSSGAEEFSIHSHTALPLVRLSAVGTRKRRKSSCSVLSFVRHEELELPPVCPLSCETWPEPVQTPSRRLVPACKAISAVREDWLRYDLTKNCGPYNSSCIAQNMNQLQLEAERKNFGIRQRVAAGLLQNRRIHCAGDGTVLFAEENLAP</sequence>